<protein>
    <submittedName>
        <fullName evidence="1">Uncharacterized protein</fullName>
    </submittedName>
</protein>
<dbReference type="EMBL" id="JRKL02013478">
    <property type="protein sequence ID" value="KAF3942699.1"/>
    <property type="molecule type" value="Genomic_DNA"/>
</dbReference>
<evidence type="ECO:0000313" key="2">
    <source>
        <dbReference type="Proteomes" id="UP000737018"/>
    </source>
</evidence>
<sequence length="86" mass="9920">MEPLGQNLQLRVSRAVRCLILSDKEVNLGHSATANVRRQVRRPSIPSNRHFRFSHSAIIKNRRESKQPTAFSDKQIMDKIVHFKGD</sequence>
<proteinExistence type="predicted"/>
<comment type="caution">
    <text evidence="1">The sequence shown here is derived from an EMBL/GenBank/DDBJ whole genome shotgun (WGS) entry which is preliminary data.</text>
</comment>
<organism evidence="1 2">
    <name type="scientific">Castanea mollissima</name>
    <name type="common">Chinese chestnut</name>
    <dbReference type="NCBI Taxonomy" id="60419"/>
    <lineage>
        <taxon>Eukaryota</taxon>
        <taxon>Viridiplantae</taxon>
        <taxon>Streptophyta</taxon>
        <taxon>Embryophyta</taxon>
        <taxon>Tracheophyta</taxon>
        <taxon>Spermatophyta</taxon>
        <taxon>Magnoliopsida</taxon>
        <taxon>eudicotyledons</taxon>
        <taxon>Gunneridae</taxon>
        <taxon>Pentapetalae</taxon>
        <taxon>rosids</taxon>
        <taxon>fabids</taxon>
        <taxon>Fagales</taxon>
        <taxon>Fagaceae</taxon>
        <taxon>Castanea</taxon>
    </lineage>
</organism>
<accession>A0A8J4Q5R9</accession>
<keyword evidence="2" id="KW-1185">Reference proteome</keyword>
<dbReference type="AlphaFoldDB" id="A0A8J4Q5R9"/>
<gene>
    <name evidence="1" type="ORF">CMV_030668</name>
</gene>
<reference evidence="1" key="1">
    <citation type="submission" date="2020-03" db="EMBL/GenBank/DDBJ databases">
        <title>Castanea mollissima Vanexum genome sequencing.</title>
        <authorList>
            <person name="Staton M."/>
        </authorList>
    </citation>
    <scope>NUCLEOTIDE SEQUENCE</scope>
    <source>
        <tissue evidence="1">Leaf</tissue>
    </source>
</reference>
<dbReference type="Proteomes" id="UP000737018">
    <property type="component" value="Unassembled WGS sequence"/>
</dbReference>
<dbReference type="OrthoDB" id="10388541at2759"/>
<evidence type="ECO:0000313" key="1">
    <source>
        <dbReference type="EMBL" id="KAF3942699.1"/>
    </source>
</evidence>
<name>A0A8J4Q5R9_9ROSI</name>